<comment type="caution">
    <text evidence="1">The sequence shown here is derived from an EMBL/GenBank/DDBJ whole genome shotgun (WGS) entry which is preliminary data.</text>
</comment>
<dbReference type="Proteomes" id="UP000228987">
    <property type="component" value="Unassembled WGS sequence"/>
</dbReference>
<reference evidence="2" key="1">
    <citation type="submission" date="2017-08" db="EMBL/GenBank/DDBJ databases">
        <title>A dynamic microbial community with high functional redundancy inhabits the cold, oxic subseafloor aquifer.</title>
        <authorList>
            <person name="Tully B.J."/>
            <person name="Wheat C.G."/>
            <person name="Glazer B.T."/>
            <person name="Huber J.A."/>
        </authorList>
    </citation>
    <scope>NUCLEOTIDE SEQUENCE [LARGE SCALE GENOMIC DNA]</scope>
</reference>
<organism evidence="1 2">
    <name type="scientific">SAR86 cluster bacterium</name>
    <dbReference type="NCBI Taxonomy" id="2030880"/>
    <lineage>
        <taxon>Bacteria</taxon>
        <taxon>Pseudomonadati</taxon>
        <taxon>Pseudomonadota</taxon>
        <taxon>Gammaproteobacteria</taxon>
        <taxon>SAR86 cluster</taxon>
    </lineage>
</organism>
<dbReference type="AlphaFoldDB" id="A0A2A5CJT0"/>
<accession>A0A2A5CJT0</accession>
<protein>
    <submittedName>
        <fullName evidence="1">Uncharacterized protein</fullName>
    </submittedName>
</protein>
<evidence type="ECO:0000313" key="1">
    <source>
        <dbReference type="EMBL" id="PCJ43626.1"/>
    </source>
</evidence>
<sequence length="60" mass="6481">MAIGAKVLRNGSVVQLIASIAATRLIRMAYNKAIKFAPFMARLKGKTISITSRGIGQFKT</sequence>
<proteinExistence type="predicted"/>
<gene>
    <name evidence="1" type="ORF">COA71_01775</name>
</gene>
<name>A0A2A5CJT0_9GAMM</name>
<evidence type="ECO:0000313" key="2">
    <source>
        <dbReference type="Proteomes" id="UP000228987"/>
    </source>
</evidence>
<dbReference type="EMBL" id="NVWI01000001">
    <property type="protein sequence ID" value="PCJ43626.1"/>
    <property type="molecule type" value="Genomic_DNA"/>
</dbReference>